<feature type="compositionally biased region" description="Acidic residues" evidence="1">
    <location>
        <begin position="168"/>
        <end position="187"/>
    </location>
</feature>
<feature type="region of interest" description="Disordered" evidence="1">
    <location>
        <begin position="97"/>
        <end position="120"/>
    </location>
</feature>
<sequence length="187" mass="20450">MPPKTPTTTNRSTPPQTQTQTQPQPSASTDITLLFKHTSHTILLLLTPHQTFTQIQALLLTILQERYPSGLTPMPSSPSQSKIPLPTHSHQISLALPKDAQDPQRGGWTELDNGVGDTPSALGLKDGAILAFRFLRGEEEEEEGADEGERGFEVRWPSYEEMYGEGVGDGDGEEKDLGSEVEGEEDL</sequence>
<reference evidence="2" key="1">
    <citation type="submission" date="2020-10" db="EMBL/GenBank/DDBJ databases">
        <title>Genome Sequence of Monilinia vaccinii-corymbosi Sheds Light on Mummy Berry Disease Infection of Blueberry and Mating Type.</title>
        <authorList>
            <person name="Yow A.G."/>
            <person name="Zhang Y."/>
            <person name="Bansal K."/>
            <person name="Eacker S.M."/>
            <person name="Sullivan S."/>
            <person name="Liachko I."/>
            <person name="Cubeta M.A."/>
            <person name="Rollins J.A."/>
            <person name="Ashrafi H."/>
        </authorList>
    </citation>
    <scope>NUCLEOTIDE SEQUENCE</scope>
    <source>
        <strain evidence="2">RL-1</strain>
    </source>
</reference>
<keyword evidence="3" id="KW-1185">Reference proteome</keyword>
<feature type="region of interest" description="Disordered" evidence="1">
    <location>
        <begin position="138"/>
        <end position="157"/>
    </location>
</feature>
<accession>A0A8A3PNC1</accession>
<gene>
    <name evidence="2" type="ORF">DSL72_006257</name>
</gene>
<evidence type="ECO:0000313" key="2">
    <source>
        <dbReference type="EMBL" id="QSZ36381.1"/>
    </source>
</evidence>
<dbReference type="EMBL" id="CP063411">
    <property type="protein sequence ID" value="QSZ36381.1"/>
    <property type="molecule type" value="Genomic_DNA"/>
</dbReference>
<organism evidence="2 3">
    <name type="scientific">Monilinia vaccinii-corymbosi</name>
    <dbReference type="NCBI Taxonomy" id="61207"/>
    <lineage>
        <taxon>Eukaryota</taxon>
        <taxon>Fungi</taxon>
        <taxon>Dikarya</taxon>
        <taxon>Ascomycota</taxon>
        <taxon>Pezizomycotina</taxon>
        <taxon>Leotiomycetes</taxon>
        <taxon>Helotiales</taxon>
        <taxon>Sclerotiniaceae</taxon>
        <taxon>Monilinia</taxon>
    </lineage>
</organism>
<name>A0A8A3PNC1_9HELO</name>
<evidence type="ECO:0000313" key="3">
    <source>
        <dbReference type="Proteomes" id="UP000672032"/>
    </source>
</evidence>
<proteinExistence type="predicted"/>
<dbReference type="Proteomes" id="UP000672032">
    <property type="component" value="Chromosome 7"/>
</dbReference>
<dbReference type="AlphaFoldDB" id="A0A8A3PNC1"/>
<evidence type="ECO:0000256" key="1">
    <source>
        <dbReference type="SAM" id="MobiDB-lite"/>
    </source>
</evidence>
<feature type="region of interest" description="Disordered" evidence="1">
    <location>
        <begin position="1"/>
        <end position="26"/>
    </location>
</feature>
<feature type="region of interest" description="Disordered" evidence="1">
    <location>
        <begin position="162"/>
        <end position="187"/>
    </location>
</feature>
<dbReference type="OrthoDB" id="5376498at2759"/>
<protein>
    <submittedName>
        <fullName evidence="2">Uncharacterized protein</fullName>
    </submittedName>
</protein>